<organism evidence="1 2">
    <name type="scientific">Trifolium medium</name>
    <dbReference type="NCBI Taxonomy" id="97028"/>
    <lineage>
        <taxon>Eukaryota</taxon>
        <taxon>Viridiplantae</taxon>
        <taxon>Streptophyta</taxon>
        <taxon>Embryophyta</taxon>
        <taxon>Tracheophyta</taxon>
        <taxon>Spermatophyta</taxon>
        <taxon>Magnoliopsida</taxon>
        <taxon>eudicotyledons</taxon>
        <taxon>Gunneridae</taxon>
        <taxon>Pentapetalae</taxon>
        <taxon>rosids</taxon>
        <taxon>fabids</taxon>
        <taxon>Fabales</taxon>
        <taxon>Fabaceae</taxon>
        <taxon>Papilionoideae</taxon>
        <taxon>50 kb inversion clade</taxon>
        <taxon>NPAAA clade</taxon>
        <taxon>Hologalegina</taxon>
        <taxon>IRL clade</taxon>
        <taxon>Trifolieae</taxon>
        <taxon>Trifolium</taxon>
    </lineage>
</organism>
<name>A0A392N4J3_9FABA</name>
<proteinExistence type="predicted"/>
<comment type="caution">
    <text evidence="1">The sequence shown here is derived from an EMBL/GenBank/DDBJ whole genome shotgun (WGS) entry which is preliminary data.</text>
</comment>
<reference evidence="1 2" key="1">
    <citation type="journal article" date="2018" name="Front. Plant Sci.">
        <title>Red Clover (Trifolium pratense) and Zigzag Clover (T. medium) - A Picture of Genomic Similarities and Differences.</title>
        <authorList>
            <person name="Dluhosova J."/>
            <person name="Istvanek J."/>
            <person name="Nedelnik J."/>
            <person name="Repkova J."/>
        </authorList>
    </citation>
    <scope>NUCLEOTIDE SEQUENCE [LARGE SCALE GENOMIC DNA]</scope>
    <source>
        <strain evidence="2">cv. 10/8</strain>
        <tissue evidence="1">Leaf</tissue>
    </source>
</reference>
<evidence type="ECO:0000313" key="2">
    <source>
        <dbReference type="Proteomes" id="UP000265520"/>
    </source>
</evidence>
<dbReference type="PANTHER" id="PTHR33116">
    <property type="entry name" value="REVERSE TRANSCRIPTASE ZINC-BINDING DOMAIN-CONTAINING PROTEIN-RELATED-RELATED"/>
    <property type="match status" value="1"/>
</dbReference>
<evidence type="ECO:0000313" key="1">
    <source>
        <dbReference type="EMBL" id="MCH93908.1"/>
    </source>
</evidence>
<accession>A0A392N4J3</accession>
<protein>
    <submittedName>
        <fullName evidence="1">Pantothenate synthetase</fullName>
    </submittedName>
</protein>
<dbReference type="PANTHER" id="PTHR33116:SF78">
    <property type="entry name" value="OS12G0587133 PROTEIN"/>
    <property type="match status" value="1"/>
</dbReference>
<sequence length="170" mass="19472">GGCWPVGVELEAAAFRLGRGAAGGFDGGSTFAEFFGRGGRLVLGVRRWREEDASHLFMFCDFAAHVWNAIFRWLGVVIIMPPNLFMLLENFMGAAPSNKIGKGFSLIWHTTVWRIWRSRNELCFANGVKDLEKVVDDIKLLSWRWGLSRRKIPICLFYEWCWDPGICLRR</sequence>
<dbReference type="AlphaFoldDB" id="A0A392N4J3"/>
<dbReference type="EMBL" id="LXQA010026052">
    <property type="protein sequence ID" value="MCH93908.1"/>
    <property type="molecule type" value="Genomic_DNA"/>
</dbReference>
<keyword evidence="2" id="KW-1185">Reference proteome</keyword>
<dbReference type="Proteomes" id="UP000265520">
    <property type="component" value="Unassembled WGS sequence"/>
</dbReference>
<feature type="non-terminal residue" evidence="1">
    <location>
        <position position="1"/>
    </location>
</feature>